<dbReference type="AlphaFoldDB" id="A0A1H0RMI9"/>
<keyword evidence="1" id="KW-0472">Membrane</keyword>
<dbReference type="CDD" id="cd14947">
    <property type="entry name" value="NBR1_like"/>
    <property type="match status" value="1"/>
</dbReference>
<sequence>MPEQAADRDTRRYLIAGFASELRDLREAVGTPSFRKMAGSSGVISHTTLHEAAGGSRFPSWETTREFVRVCGGDEREWRAKWVALKTELSPDEAIVPLREEVARVVNEVTVKRTWWTRGRIAIAVGIVVAALVAGFSVYHFGKTPYDPLYSGDFSRFITDVTVPDGAEVVVNETFTKIWEIENGGTVLWQGRAMRRENSVGGCQAPERVPIGTTPPGDRVKITAIVIAGSEPGICKVDYKMVDERNQVTLPGSRPIFFIVNVVTKLSGPQPAHMAPTTANPAAP</sequence>
<evidence type="ECO:0000256" key="1">
    <source>
        <dbReference type="SAM" id="Phobius"/>
    </source>
</evidence>
<evidence type="ECO:0000259" key="2">
    <source>
        <dbReference type="Pfam" id="PF16158"/>
    </source>
</evidence>
<dbReference type="Proteomes" id="UP000199651">
    <property type="component" value="Unassembled WGS sequence"/>
</dbReference>
<dbReference type="Pfam" id="PF16158">
    <property type="entry name" value="N_BRCA1_IG"/>
    <property type="match status" value="1"/>
</dbReference>
<dbReference type="GO" id="GO:0005975">
    <property type="term" value="P:carbohydrate metabolic process"/>
    <property type="evidence" value="ECO:0007669"/>
    <property type="project" value="UniProtKB-ARBA"/>
</dbReference>
<proteinExistence type="predicted"/>
<dbReference type="EMBL" id="FNJB01000008">
    <property type="protein sequence ID" value="SDP30711.1"/>
    <property type="molecule type" value="Genomic_DNA"/>
</dbReference>
<evidence type="ECO:0000313" key="3">
    <source>
        <dbReference type="EMBL" id="SDP30711.1"/>
    </source>
</evidence>
<evidence type="ECO:0000313" key="4">
    <source>
        <dbReference type="Proteomes" id="UP000199651"/>
    </source>
</evidence>
<keyword evidence="1" id="KW-0812">Transmembrane</keyword>
<feature type="domain" description="Nbr1 FW" evidence="2">
    <location>
        <begin position="162"/>
        <end position="247"/>
    </location>
</feature>
<protein>
    <submittedName>
        <fullName evidence="3">Ig-like domain-containing protein</fullName>
    </submittedName>
</protein>
<dbReference type="STRING" id="504798.SAMN05421871_11335"/>
<accession>A0A1H0RMI9</accession>
<dbReference type="Gene3D" id="2.60.40.10">
    <property type="entry name" value="Immunoglobulins"/>
    <property type="match status" value="1"/>
</dbReference>
<feature type="transmembrane region" description="Helical" evidence="1">
    <location>
        <begin position="121"/>
        <end position="141"/>
    </location>
</feature>
<name>A0A1H0RMI9_9PSEU</name>
<gene>
    <name evidence="3" type="ORF">SAMN05192558_10835</name>
</gene>
<reference evidence="4" key="1">
    <citation type="submission" date="2016-10" db="EMBL/GenBank/DDBJ databases">
        <authorList>
            <person name="Varghese N."/>
            <person name="Submissions S."/>
        </authorList>
    </citation>
    <scope>NUCLEOTIDE SEQUENCE [LARGE SCALE GENOMIC DNA]</scope>
    <source>
        <strain evidence="4">IBRC-M 10655</strain>
    </source>
</reference>
<organism evidence="3 4">
    <name type="scientific">Actinokineospora alba</name>
    <dbReference type="NCBI Taxonomy" id="504798"/>
    <lineage>
        <taxon>Bacteria</taxon>
        <taxon>Bacillati</taxon>
        <taxon>Actinomycetota</taxon>
        <taxon>Actinomycetes</taxon>
        <taxon>Pseudonocardiales</taxon>
        <taxon>Pseudonocardiaceae</taxon>
        <taxon>Actinokineospora</taxon>
    </lineage>
</organism>
<dbReference type="InterPro" id="IPR032350">
    <property type="entry name" value="Nbr1_FW"/>
</dbReference>
<keyword evidence="4" id="KW-1185">Reference proteome</keyword>
<keyword evidence="1" id="KW-1133">Transmembrane helix</keyword>
<dbReference type="InterPro" id="IPR013783">
    <property type="entry name" value="Ig-like_fold"/>
</dbReference>